<proteinExistence type="predicted"/>
<dbReference type="EMBL" id="JAERRJ010000021">
    <property type="protein sequence ID" value="MBL1079893.1"/>
    <property type="molecule type" value="Genomic_DNA"/>
</dbReference>
<dbReference type="Proteomes" id="UP000602198">
    <property type="component" value="Unassembled WGS sequence"/>
</dbReference>
<accession>A0ABS1MGV2</accession>
<evidence type="ECO:0000313" key="1">
    <source>
        <dbReference type="EMBL" id="MBL1079893.1"/>
    </source>
</evidence>
<protein>
    <submittedName>
        <fullName evidence="1">Uncharacterized protein</fullName>
    </submittedName>
</protein>
<gene>
    <name evidence="1" type="ORF">JK358_36400</name>
</gene>
<name>A0ABS1MGV2_9NOCA</name>
<keyword evidence="2" id="KW-1185">Reference proteome</keyword>
<reference evidence="1 2" key="1">
    <citation type="submission" date="2021-01" db="EMBL/GenBank/DDBJ databases">
        <title>WGS of actinomycetes isolated from Thailand.</title>
        <authorList>
            <person name="Thawai C."/>
        </authorList>
    </citation>
    <scope>NUCLEOTIDE SEQUENCE [LARGE SCALE GENOMIC DNA]</scope>
    <source>
        <strain evidence="1 2">LPG 2</strain>
    </source>
</reference>
<organism evidence="1 2">
    <name type="scientific">Nocardia acididurans</name>
    <dbReference type="NCBI Taxonomy" id="2802282"/>
    <lineage>
        <taxon>Bacteria</taxon>
        <taxon>Bacillati</taxon>
        <taxon>Actinomycetota</taxon>
        <taxon>Actinomycetes</taxon>
        <taxon>Mycobacteriales</taxon>
        <taxon>Nocardiaceae</taxon>
        <taxon>Nocardia</taxon>
    </lineage>
</organism>
<comment type="caution">
    <text evidence="1">The sequence shown here is derived from an EMBL/GenBank/DDBJ whole genome shotgun (WGS) entry which is preliminary data.</text>
</comment>
<sequence>MSDSADALEERISALRGAVRRAVSGGDRAAARQLRVQLRQAEKDWEAAVLGGGGDTGENEGATPAVPVREHVHRALTLLSVPAAPRLILSVHEGFFSGELVAARLTSLRRDEERSFKGAPFARPYYVCSALTVDLLAPARGLMALSTWPMERRIVGPLSARVDLLTGVIRLAEHISVVGKVGPSGHRVLRQLSSTIPGVRSSGLEVDTDAVIEAARNELSVHRDADVGQRWEAAQRAVAQLTDPAAQLFGTRFGMTQRQRAGGSAG</sequence>
<evidence type="ECO:0000313" key="2">
    <source>
        <dbReference type="Proteomes" id="UP000602198"/>
    </source>
</evidence>
<dbReference type="RefSeq" id="WP_201957776.1">
    <property type="nucleotide sequence ID" value="NZ_JAERRJ010000021.1"/>
</dbReference>